<dbReference type="RefSeq" id="WP_379998356.1">
    <property type="nucleotide sequence ID" value="NZ_JBHSGN010000094.1"/>
</dbReference>
<dbReference type="EMBL" id="JBHSGN010000094">
    <property type="protein sequence ID" value="MFC4675269.1"/>
    <property type="molecule type" value="Genomic_DNA"/>
</dbReference>
<dbReference type="Pfam" id="PF26628">
    <property type="entry name" value="DUF8202"/>
    <property type="match status" value="1"/>
</dbReference>
<sequence>MRKQITLLLILAICSGSLLAQSPGGVGSPELWFRTKPAGTDLNGNYRWQDFSGDSLHLNVYDSRGASYGDEFTNSSVRHYNGNPALSLNKLLDAKSREVQLKRTNLSQATIIGVFAPNANFDKEMLLYGLNGRPGQGVFVTTNKIIPSIESGKSKFDFGESQGMDLMYSSNDPEGSLNVFHEKSLRIAAYYRSVPPSTGLWGERDKAVLTFGSIYSSNNVNNNSRFSLSSSENRAFTGYIPELIAYNRLLAPLERRQVDSYLAIKYGLSLPVSFIGSNGQLLWDYDAEPTYNNRITAIYRDNASGLYQRESGTSFEELPNYSDLNDYYHLGNPNYRSSASRLLVVGRQFANKTKDGEYIFWGDNNASVKLKEIEGVLGMKIMSRKWLVRTNITATNQADKQLEWQVTDLSSTVKGFVTTLRKPSSGNSQGTAFTQKPLVDTKGYLGVSGISLSGNLYIKLGNNQTLLSPGSHDYGYYISGSKVYPIVSGVVSETSIYTLIFYSTLELEKDDSSICLRIDGQRIPASEITITPQDINKQFYGAVCLTNGTFDSQVDIRHGGFVDTGNRIELSYSSNRASEFKDNDKGRSFLLIDHTGTGNFDLNTVDMIEVDDIDISRQKAIFNNVFLNTGDVFTFAYRESGLAGEIVITDPACNQSNGEITVQIKQGIRAFIYTLTDLATGQVVKSGRENSYTIHLTGLKGGNYELKISEAGGFNLENIDPAIKPTRAKTTNCLPVFEGALEWTISNITDTYMIGYTTFIEDVNNTKNIIHYGLKKQADKLYVVTNGKAATSPVTTLAIGDVIRIEKTMSGLKYKKNGTQIATGSISLLDYLLKFYGLIDTGFGPAEILNVNATGFFNLADYNWTRMDNMKISHSDGASLTYTLTLNDPCGTNSVQLQPETLQEKTEDKLKLSYIQGSMTVKAEIEFEEPDVVSFTVFNLNGNLIQKKNLTTPQRIQVADLDVPAIGVYIIKAITTNGEYTKKLLIQ</sequence>
<dbReference type="Proteomes" id="UP001596023">
    <property type="component" value="Unassembled WGS sequence"/>
</dbReference>
<keyword evidence="4" id="KW-1185">Reference proteome</keyword>
<evidence type="ECO:0000313" key="3">
    <source>
        <dbReference type="EMBL" id="MFC4675269.1"/>
    </source>
</evidence>
<dbReference type="NCBIfam" id="TIGR04183">
    <property type="entry name" value="Por_Secre_tail"/>
    <property type="match status" value="1"/>
</dbReference>
<protein>
    <submittedName>
        <fullName evidence="3">T9SS type A sorting domain-containing protein</fullName>
    </submittedName>
</protein>
<reference evidence="4" key="1">
    <citation type="journal article" date="2019" name="Int. J. Syst. Evol. Microbiol.">
        <title>The Global Catalogue of Microorganisms (GCM) 10K type strain sequencing project: providing services to taxonomists for standard genome sequencing and annotation.</title>
        <authorList>
            <consortium name="The Broad Institute Genomics Platform"/>
            <consortium name="The Broad Institute Genome Sequencing Center for Infectious Disease"/>
            <person name="Wu L."/>
            <person name="Ma J."/>
        </authorList>
    </citation>
    <scope>NUCLEOTIDE SEQUENCE [LARGE SCALE GENOMIC DNA]</scope>
    <source>
        <strain evidence="4">CCUG 66188</strain>
    </source>
</reference>
<accession>A0ABV9KZS6</accession>
<proteinExistence type="predicted"/>
<evidence type="ECO:0000259" key="2">
    <source>
        <dbReference type="Pfam" id="PF26628"/>
    </source>
</evidence>
<comment type="caution">
    <text evidence="3">The sequence shown here is derived from an EMBL/GenBank/DDBJ whole genome shotgun (WGS) entry which is preliminary data.</text>
</comment>
<feature type="chain" id="PRO_5046556654" evidence="1">
    <location>
        <begin position="21"/>
        <end position="987"/>
    </location>
</feature>
<dbReference type="InterPro" id="IPR058515">
    <property type="entry name" value="DUF8202"/>
</dbReference>
<keyword evidence="1" id="KW-0732">Signal</keyword>
<gene>
    <name evidence="3" type="ORF">ACFO6W_16345</name>
</gene>
<evidence type="ECO:0000313" key="4">
    <source>
        <dbReference type="Proteomes" id="UP001596023"/>
    </source>
</evidence>
<dbReference type="InterPro" id="IPR026444">
    <property type="entry name" value="Secre_tail"/>
</dbReference>
<name>A0ABV9KZS6_9BACT</name>
<organism evidence="3 4">
    <name type="scientific">Dysgonomonas termitidis</name>
    <dbReference type="NCBI Taxonomy" id="1516126"/>
    <lineage>
        <taxon>Bacteria</taxon>
        <taxon>Pseudomonadati</taxon>
        <taxon>Bacteroidota</taxon>
        <taxon>Bacteroidia</taxon>
        <taxon>Bacteroidales</taxon>
        <taxon>Dysgonomonadaceae</taxon>
        <taxon>Dysgonomonas</taxon>
    </lineage>
</organism>
<feature type="domain" description="DUF8202" evidence="2">
    <location>
        <begin position="254"/>
        <end position="420"/>
    </location>
</feature>
<feature type="signal peptide" evidence="1">
    <location>
        <begin position="1"/>
        <end position="20"/>
    </location>
</feature>
<evidence type="ECO:0000256" key="1">
    <source>
        <dbReference type="SAM" id="SignalP"/>
    </source>
</evidence>